<dbReference type="STRING" id="187330.AMS58_08315"/>
<reference evidence="3 4" key="1">
    <citation type="submission" date="2015-08" db="EMBL/GenBank/DDBJ databases">
        <title>Draft Genome Sequence of Pseudoalteromonas porphyrae UCD-SED14.</title>
        <authorList>
            <person name="Coil D.A."/>
            <person name="Jospin G."/>
            <person name="Lee R.D."/>
            <person name="Eisen J.A."/>
        </authorList>
    </citation>
    <scope>NUCLEOTIDE SEQUENCE [LARGE SCALE GENOMIC DNA]</scope>
    <source>
        <strain evidence="3 4">UCD-SED14</strain>
    </source>
</reference>
<dbReference type="PANTHER" id="PTHR12526">
    <property type="entry name" value="GLYCOSYLTRANSFERASE"/>
    <property type="match status" value="1"/>
</dbReference>
<dbReference type="InterPro" id="IPR001296">
    <property type="entry name" value="Glyco_trans_1"/>
</dbReference>
<keyword evidence="3" id="KW-0808">Transferase</keyword>
<dbReference type="OrthoDB" id="9768937at2"/>
<dbReference type="SUPFAM" id="SSF53756">
    <property type="entry name" value="UDP-Glycosyltransferase/glycogen phosphorylase"/>
    <property type="match status" value="1"/>
</dbReference>
<evidence type="ECO:0000313" key="3">
    <source>
        <dbReference type="EMBL" id="KPH64111.1"/>
    </source>
</evidence>
<proteinExistence type="predicted"/>
<comment type="caution">
    <text evidence="3">The sequence shown here is derived from an EMBL/GenBank/DDBJ whole genome shotgun (WGS) entry which is preliminary data.</text>
</comment>
<dbReference type="Proteomes" id="UP000037848">
    <property type="component" value="Unassembled WGS sequence"/>
</dbReference>
<dbReference type="Gene3D" id="3.40.50.2000">
    <property type="entry name" value="Glycogen Phosphorylase B"/>
    <property type="match status" value="2"/>
</dbReference>
<keyword evidence="4" id="KW-1185">Reference proteome</keyword>
<feature type="domain" description="Glycosyl transferase family 1" evidence="1">
    <location>
        <begin position="193"/>
        <end position="325"/>
    </location>
</feature>
<protein>
    <submittedName>
        <fullName evidence="3">Glycosyl transferase</fullName>
    </submittedName>
</protein>
<dbReference type="InterPro" id="IPR028098">
    <property type="entry name" value="Glyco_trans_4-like_N"/>
</dbReference>
<name>A0A0N0M0J1_9GAMM</name>
<gene>
    <name evidence="3" type="ORF">ADS77_06790</name>
</gene>
<dbReference type="AlphaFoldDB" id="A0A0N0M0J1"/>
<organism evidence="3 4">
    <name type="scientific">Pseudoalteromonas porphyrae</name>
    <dbReference type="NCBI Taxonomy" id="187330"/>
    <lineage>
        <taxon>Bacteria</taxon>
        <taxon>Pseudomonadati</taxon>
        <taxon>Pseudomonadota</taxon>
        <taxon>Gammaproteobacteria</taxon>
        <taxon>Alteromonadales</taxon>
        <taxon>Pseudoalteromonadaceae</taxon>
        <taxon>Pseudoalteromonas</taxon>
    </lineage>
</organism>
<evidence type="ECO:0000259" key="1">
    <source>
        <dbReference type="Pfam" id="PF00534"/>
    </source>
</evidence>
<dbReference type="PATRIC" id="fig|187330.3.peg.3381"/>
<dbReference type="Pfam" id="PF00534">
    <property type="entry name" value="Glycos_transf_1"/>
    <property type="match status" value="1"/>
</dbReference>
<dbReference type="EMBL" id="LHPH01000006">
    <property type="protein sequence ID" value="KPH64111.1"/>
    <property type="molecule type" value="Genomic_DNA"/>
</dbReference>
<dbReference type="GO" id="GO:0016757">
    <property type="term" value="F:glycosyltransferase activity"/>
    <property type="evidence" value="ECO:0007669"/>
    <property type="project" value="InterPro"/>
</dbReference>
<dbReference type="GO" id="GO:1901135">
    <property type="term" value="P:carbohydrate derivative metabolic process"/>
    <property type="evidence" value="ECO:0007669"/>
    <property type="project" value="UniProtKB-ARBA"/>
</dbReference>
<evidence type="ECO:0000313" key="4">
    <source>
        <dbReference type="Proteomes" id="UP000037848"/>
    </source>
</evidence>
<evidence type="ECO:0000259" key="2">
    <source>
        <dbReference type="Pfam" id="PF13439"/>
    </source>
</evidence>
<accession>A0A0N0M0J1</accession>
<feature type="domain" description="Glycosyltransferase subfamily 4-like N-terminal" evidence="2">
    <location>
        <begin position="13"/>
        <end position="155"/>
    </location>
</feature>
<sequence>MRVMHLVQHLKIGGLEKMAVTLLQKSRYSQSSIIVSLEGDKDTAIASWPELAELNQQIICLDKQPGFKLDVVNKLVELIEQYNINVIHSHHIGPMLYGGLACVSAKNNQLKHLSTVHDAWYLNNFKQRFITKALNSLSNVHWVADAKVVADDFHSKTAINTDSTILNGVDCCKFSSIDSDHARYEFSLPKFATLIGCSARLEEGKGHKDLIMSLLDLPSDYHLVFAGDGSLKSTLNALTLKMGLQERVHFLGNVQNMEVFYSSIDVMCLFSQREGLPLSILEAMACGKPIVASDVGGIHEVVTPEQGILVSASEPHNLAPALIKATTLISGMPIRNHVIALADAKGMSSQYDNLYAGLTV</sequence>
<dbReference type="Pfam" id="PF13439">
    <property type="entry name" value="Glyco_transf_4"/>
    <property type="match status" value="1"/>
</dbReference>